<dbReference type="SUPFAM" id="SSF52833">
    <property type="entry name" value="Thioredoxin-like"/>
    <property type="match status" value="1"/>
</dbReference>
<feature type="domain" description="Thioredoxin-like fold" evidence="1">
    <location>
        <begin position="33"/>
        <end position="73"/>
    </location>
</feature>
<dbReference type="AlphaFoldDB" id="A0A2P9HA52"/>
<reference evidence="2 3" key="1">
    <citation type="journal article" date="2004" name="Science">
        <title>Illuminating the evolutionary history of chlamydiae.</title>
        <authorList>
            <person name="Horn M."/>
            <person name="Collingro A."/>
            <person name="Schmitz-Esser S."/>
            <person name="Beier C.L."/>
            <person name="Purkhold U."/>
            <person name="Fartmann B."/>
            <person name="Brandt P."/>
            <person name="Nyakatura G.J."/>
            <person name="Droege M."/>
            <person name="Frishman D."/>
            <person name="Rattei T."/>
            <person name="Mewes H."/>
            <person name="Wagner M."/>
        </authorList>
    </citation>
    <scope>NUCLEOTIDE SEQUENCE [LARGE SCALE GENOMIC DNA]</scope>
    <source>
        <strain evidence="2 3">UWE25</strain>
    </source>
</reference>
<protein>
    <recommendedName>
        <fullName evidence="1">Thioredoxin-like fold domain-containing protein</fullName>
    </recommendedName>
</protein>
<dbReference type="KEGG" id="pcu:PC_RS10585"/>
<proteinExistence type="predicted"/>
<keyword evidence="3" id="KW-1185">Reference proteome</keyword>
<evidence type="ECO:0000313" key="3">
    <source>
        <dbReference type="Proteomes" id="UP000000529"/>
    </source>
</evidence>
<dbReference type="Pfam" id="PF13462">
    <property type="entry name" value="Thioredoxin_4"/>
    <property type="match status" value="1"/>
</dbReference>
<dbReference type="InterPro" id="IPR012336">
    <property type="entry name" value="Thioredoxin-like_fold"/>
</dbReference>
<dbReference type="Gene3D" id="3.40.30.10">
    <property type="entry name" value="Glutaredoxin"/>
    <property type="match status" value="1"/>
</dbReference>
<dbReference type="EMBL" id="BX908798">
    <property type="protein sequence ID" value="SPJ31863.1"/>
    <property type="molecule type" value="Genomic_DNA"/>
</dbReference>
<accession>A0A2P9HA52</accession>
<gene>
    <name evidence="2" type="ORF">PC_RS10585</name>
</gene>
<dbReference type="InterPro" id="IPR036249">
    <property type="entry name" value="Thioredoxin-like_sf"/>
</dbReference>
<dbReference type="OrthoDB" id="9784686at2"/>
<sequence length="102" mass="12496">MKKWKWNIFLLTLGLPMWGFSLDKLAEKYLIEFGDPQAPVQITEYFSMSCPHCLSLFKKDFKILKEKYLETKQAYWALYRTIFFNIPYNLFRIEFFFRRSLI</sequence>
<evidence type="ECO:0000313" key="2">
    <source>
        <dbReference type="EMBL" id="SPJ31863.1"/>
    </source>
</evidence>
<evidence type="ECO:0000259" key="1">
    <source>
        <dbReference type="Pfam" id="PF13462"/>
    </source>
</evidence>
<dbReference type="Proteomes" id="UP000000529">
    <property type="component" value="Chromosome"/>
</dbReference>
<name>A0A2P9HA52_PARUW</name>
<organism evidence="2 3">
    <name type="scientific">Protochlamydia amoebophila (strain UWE25)</name>
    <dbReference type="NCBI Taxonomy" id="264201"/>
    <lineage>
        <taxon>Bacteria</taxon>
        <taxon>Pseudomonadati</taxon>
        <taxon>Chlamydiota</taxon>
        <taxon>Chlamydiia</taxon>
        <taxon>Parachlamydiales</taxon>
        <taxon>Parachlamydiaceae</taxon>
        <taxon>Candidatus Protochlamydia</taxon>
    </lineage>
</organism>